<evidence type="ECO:0000256" key="1">
    <source>
        <dbReference type="ARBA" id="ARBA00009600"/>
    </source>
</evidence>
<reference evidence="3 4" key="2">
    <citation type="journal article" date="2011" name="Stand. Genomic Sci.">
        <title>Complete genome sequence of Leadbetterella byssophila type strain (4M15).</title>
        <authorList>
            <person name="Abt B."/>
            <person name="Teshima H."/>
            <person name="Lucas S."/>
            <person name="Lapidus A."/>
            <person name="Del Rio T.G."/>
            <person name="Nolan M."/>
            <person name="Tice H."/>
            <person name="Cheng J.F."/>
            <person name="Pitluck S."/>
            <person name="Liolios K."/>
            <person name="Pagani I."/>
            <person name="Ivanova N."/>
            <person name="Mavromatis K."/>
            <person name="Pati A."/>
            <person name="Tapia R."/>
            <person name="Han C."/>
            <person name="Goodwin L."/>
            <person name="Chen A."/>
            <person name="Palaniappan K."/>
            <person name="Land M."/>
            <person name="Hauser L."/>
            <person name="Chang Y.J."/>
            <person name="Jeffries C.D."/>
            <person name="Rohde M."/>
            <person name="Goker M."/>
            <person name="Tindall B.J."/>
            <person name="Detter J.C."/>
            <person name="Woyke T."/>
            <person name="Bristow J."/>
            <person name="Eisen J.A."/>
            <person name="Markowitz V."/>
            <person name="Hugenholtz P."/>
            <person name="Klenk H.P."/>
            <person name="Kyrpides N.C."/>
        </authorList>
    </citation>
    <scope>NUCLEOTIDE SEQUENCE [LARGE SCALE GENOMIC DNA]</scope>
    <source>
        <strain evidence="4">DSM 17132 / JCM 16389 / KACC 11308 / NBRC 106382 / 4M15</strain>
    </source>
</reference>
<dbReference type="KEGG" id="lby:Lbys_2554"/>
<dbReference type="HOGENOM" id="CLU_057596_2_1_10"/>
<dbReference type="SUPFAM" id="SSF143456">
    <property type="entry name" value="VC0467-like"/>
    <property type="match status" value="1"/>
</dbReference>
<dbReference type="EMBL" id="CP002305">
    <property type="protein sequence ID" value="ADQ18216.1"/>
    <property type="molecule type" value="Genomic_DNA"/>
</dbReference>
<dbReference type="HAMAP" id="MF_00758">
    <property type="entry name" value="UPF0301"/>
    <property type="match status" value="1"/>
</dbReference>
<reference key="1">
    <citation type="submission" date="2010-11" db="EMBL/GenBank/DDBJ databases">
        <title>The complete genome of Leadbetterella byssophila DSM 17132.</title>
        <authorList>
            <consortium name="US DOE Joint Genome Institute (JGI-PGF)"/>
            <person name="Lucas S."/>
            <person name="Copeland A."/>
            <person name="Lapidus A."/>
            <person name="Glavina del Rio T."/>
            <person name="Dalin E."/>
            <person name="Tice H."/>
            <person name="Bruce D."/>
            <person name="Goodwin L."/>
            <person name="Pitluck S."/>
            <person name="Kyrpides N."/>
            <person name="Mavromatis K."/>
            <person name="Ivanova N."/>
            <person name="Teshima H."/>
            <person name="Brettin T."/>
            <person name="Detter J.C."/>
            <person name="Han C."/>
            <person name="Tapia R."/>
            <person name="Land M."/>
            <person name="Hauser L."/>
            <person name="Markowitz V."/>
            <person name="Cheng J.-F."/>
            <person name="Hugenholtz P."/>
            <person name="Woyke T."/>
            <person name="Wu D."/>
            <person name="Tindall B."/>
            <person name="Pomrenke H.G."/>
            <person name="Brambilla E."/>
            <person name="Klenk H.-P."/>
            <person name="Eisen J.A."/>
        </authorList>
    </citation>
    <scope>NUCLEOTIDE SEQUENCE [LARGE SCALE GENOMIC DNA]</scope>
    <source>
        <strain>DSM 17132</strain>
    </source>
</reference>
<dbReference type="GO" id="GO:0005829">
    <property type="term" value="C:cytosol"/>
    <property type="evidence" value="ECO:0007669"/>
    <property type="project" value="TreeGrafter"/>
</dbReference>
<protein>
    <recommendedName>
        <fullName evidence="2">UPF0301 protein Lbys_2554</fullName>
    </recommendedName>
</protein>
<evidence type="ECO:0000256" key="2">
    <source>
        <dbReference type="HAMAP-Rule" id="MF_00758"/>
    </source>
</evidence>
<accession>E4RYZ7</accession>
<gene>
    <name evidence="3" type="ordered locus">Lbys_2554</name>
</gene>
<organism evidence="3 4">
    <name type="scientific">Leadbetterella byssophila (strain DSM 17132 / JCM 16389 / KACC 11308 / NBRC 106382 / 4M15)</name>
    <dbReference type="NCBI Taxonomy" id="649349"/>
    <lineage>
        <taxon>Bacteria</taxon>
        <taxon>Pseudomonadati</taxon>
        <taxon>Bacteroidota</taxon>
        <taxon>Cytophagia</taxon>
        <taxon>Cytophagales</taxon>
        <taxon>Leadbetterellaceae</taxon>
        <taxon>Leadbetterella</taxon>
    </lineage>
</organism>
<keyword evidence="4" id="KW-1185">Reference proteome</keyword>
<dbReference type="STRING" id="649349.Lbys_2554"/>
<dbReference type="RefSeq" id="WP_013409254.1">
    <property type="nucleotide sequence ID" value="NC_014655.1"/>
</dbReference>
<dbReference type="InterPro" id="IPR003774">
    <property type="entry name" value="AlgH-like"/>
</dbReference>
<dbReference type="Gene3D" id="3.40.1740.10">
    <property type="entry name" value="VC0467-like"/>
    <property type="match status" value="1"/>
</dbReference>
<evidence type="ECO:0000313" key="3">
    <source>
        <dbReference type="EMBL" id="ADQ18216.1"/>
    </source>
</evidence>
<sequence>MKGKILIAKPYLGDPNFERAVVMVCEHSEEGAFGLVINQPTQHFLPDFFADINVSVPVGIGGPVEGNTLHFLHTRGDLLDDAIELSPGLFWSGNFEQIKDYLNMGVIKSNEIRFYLGYSGWGDKQLDEEIAEDLWVITSAEKDWIFSTDPKDIWSAALRKLGGNYKIMANSPVDPRLN</sequence>
<comment type="similarity">
    <text evidence="1 2">Belongs to the UPF0301 (AlgH) family.</text>
</comment>
<evidence type="ECO:0000313" key="4">
    <source>
        <dbReference type="Proteomes" id="UP000007435"/>
    </source>
</evidence>
<dbReference type="PANTHER" id="PTHR30327:SF1">
    <property type="entry name" value="UPF0301 PROTEIN YQGE"/>
    <property type="match status" value="1"/>
</dbReference>
<name>E4RYZ7_LEAB4</name>
<proteinExistence type="inferred from homology"/>
<dbReference type="Proteomes" id="UP000007435">
    <property type="component" value="Chromosome"/>
</dbReference>
<dbReference type="AlphaFoldDB" id="E4RYZ7"/>
<dbReference type="PANTHER" id="PTHR30327">
    <property type="entry name" value="UNCHARACTERIZED PROTEIN YQGE"/>
    <property type="match status" value="1"/>
</dbReference>
<dbReference type="eggNOG" id="COG1678">
    <property type="taxonomic scope" value="Bacteria"/>
</dbReference>
<dbReference type="Pfam" id="PF02622">
    <property type="entry name" value="DUF179"/>
    <property type="match status" value="1"/>
</dbReference>